<dbReference type="PROSITE" id="PS51733">
    <property type="entry name" value="BPL_LPL_CATALYTIC"/>
    <property type="match status" value="1"/>
</dbReference>
<sequence length="245" mass="27792">MNYPEPIFLPETTSTNTYLAGLCDRAPQPELTCVYTSYQTSGRGQRENSWESEPGANLLFSFVTYPTCLEAGRQFLLSQITALALANVLSAYTEDIRIKWPNDIYWKDKKICGTLIENDLTGTSISRSISGTGVNLNQKRFLSDAPNPVSLTQITGQTYSPADILHQVMQRIGGYYRLLQNGQTSEIAERYKQMLYRKEGFYAYRDQEGSFLARILDIEPSGRLVLEDANGKCRKYLFKEVVFEL</sequence>
<evidence type="ECO:0000256" key="1">
    <source>
        <dbReference type="ARBA" id="ARBA00022598"/>
    </source>
</evidence>
<dbReference type="KEGG" id="bsa:Bacsa_1278"/>
<dbReference type="CDD" id="cd16442">
    <property type="entry name" value="BPL"/>
    <property type="match status" value="1"/>
</dbReference>
<dbReference type="PANTHER" id="PTHR12835:SF5">
    <property type="entry name" value="BIOTIN--PROTEIN LIGASE"/>
    <property type="match status" value="1"/>
</dbReference>
<accession>F0R744</accession>
<organism evidence="3 4">
    <name type="scientific">Phocaeicola salanitronis (strain DSM 18170 / JCM 13657 / CCUG 60908 / BL78)</name>
    <name type="common">Bacteroides salanitronis</name>
    <dbReference type="NCBI Taxonomy" id="667015"/>
    <lineage>
        <taxon>Bacteria</taxon>
        <taxon>Pseudomonadati</taxon>
        <taxon>Bacteroidota</taxon>
        <taxon>Bacteroidia</taxon>
        <taxon>Bacteroidales</taxon>
        <taxon>Bacteroidaceae</taxon>
        <taxon>Phocaeicola</taxon>
    </lineage>
</organism>
<evidence type="ECO:0000259" key="2">
    <source>
        <dbReference type="PROSITE" id="PS51733"/>
    </source>
</evidence>
<keyword evidence="1 3" id="KW-0436">Ligase</keyword>
<protein>
    <submittedName>
        <fullName evidence="3">Biotin/acetyl-CoA-carboxylase ligase</fullName>
    </submittedName>
</protein>
<dbReference type="AlphaFoldDB" id="F0R744"/>
<dbReference type="NCBIfam" id="TIGR00121">
    <property type="entry name" value="birA_ligase"/>
    <property type="match status" value="1"/>
</dbReference>
<feature type="domain" description="BPL/LPL catalytic" evidence="2">
    <location>
        <begin position="1"/>
        <end position="180"/>
    </location>
</feature>
<dbReference type="InterPro" id="IPR004408">
    <property type="entry name" value="Biotin_CoA_COase_ligase"/>
</dbReference>
<dbReference type="Proteomes" id="UP000007486">
    <property type="component" value="Chromosome"/>
</dbReference>
<dbReference type="InterPro" id="IPR045864">
    <property type="entry name" value="aa-tRNA-synth_II/BPL/LPL"/>
</dbReference>
<dbReference type="STRING" id="667015.Bacsa_1278"/>
<reference evidence="3 4" key="1">
    <citation type="journal article" date="2011" name="Stand. Genomic Sci.">
        <title>Complete genome sequence of Bacteroides salanitronis type strain (BL78).</title>
        <authorList>
            <person name="Gronow S."/>
            <person name="Held B."/>
            <person name="Lucas S."/>
            <person name="Lapidus A."/>
            <person name="Del Rio T.G."/>
            <person name="Nolan M."/>
            <person name="Tice H."/>
            <person name="Deshpande S."/>
            <person name="Cheng J.F."/>
            <person name="Pitluck S."/>
            <person name="Liolios K."/>
            <person name="Pagani I."/>
            <person name="Ivanova N."/>
            <person name="Mavromatis K."/>
            <person name="Pati A."/>
            <person name="Tapia R."/>
            <person name="Han C."/>
            <person name="Goodwin L."/>
            <person name="Chen A."/>
            <person name="Palaniappan K."/>
            <person name="Land M."/>
            <person name="Hauser L."/>
            <person name="Chang Y.J."/>
            <person name="Jeffries C.D."/>
            <person name="Brambilla E.M."/>
            <person name="Rohde M."/>
            <person name="Goker M."/>
            <person name="Detter J.C."/>
            <person name="Woyke T."/>
            <person name="Bristow J."/>
            <person name="Markowitz V."/>
            <person name="Hugenholtz P."/>
            <person name="Kyrpides N.C."/>
            <person name="Klenk H.P."/>
            <person name="Eisen J.A."/>
        </authorList>
    </citation>
    <scope>NUCLEOTIDE SEQUENCE [LARGE SCALE GENOMIC DNA]</scope>
    <source>
        <strain evidence="3 4">DSM 18170</strain>
    </source>
</reference>
<dbReference type="Pfam" id="PF03099">
    <property type="entry name" value="BPL_LplA_LipB"/>
    <property type="match status" value="1"/>
</dbReference>
<name>F0R744_PHOSB</name>
<keyword evidence="4" id="KW-1185">Reference proteome</keyword>
<evidence type="ECO:0000313" key="3">
    <source>
        <dbReference type="EMBL" id="ADY35851.1"/>
    </source>
</evidence>
<gene>
    <name evidence="3" type="ordered locus">Bacsa_1278</name>
</gene>
<dbReference type="InterPro" id="IPR004143">
    <property type="entry name" value="BPL_LPL_catalytic"/>
</dbReference>
<dbReference type="EMBL" id="CP002530">
    <property type="protein sequence ID" value="ADY35851.1"/>
    <property type="molecule type" value="Genomic_DNA"/>
</dbReference>
<evidence type="ECO:0000313" key="4">
    <source>
        <dbReference type="Proteomes" id="UP000007486"/>
    </source>
</evidence>
<proteinExistence type="predicted"/>
<dbReference type="eggNOG" id="COG0340">
    <property type="taxonomic scope" value="Bacteria"/>
</dbReference>
<dbReference type="PANTHER" id="PTHR12835">
    <property type="entry name" value="BIOTIN PROTEIN LIGASE"/>
    <property type="match status" value="1"/>
</dbReference>
<dbReference type="GO" id="GO:0004077">
    <property type="term" value="F:biotin--[biotin carboxyl-carrier protein] ligase activity"/>
    <property type="evidence" value="ECO:0007669"/>
    <property type="project" value="InterPro"/>
</dbReference>
<dbReference type="Gene3D" id="3.30.930.10">
    <property type="entry name" value="Bira Bifunctional Protein, Domain 2"/>
    <property type="match status" value="1"/>
</dbReference>
<dbReference type="OrthoDB" id="9807064at2"/>
<dbReference type="SUPFAM" id="SSF55681">
    <property type="entry name" value="Class II aaRS and biotin synthetases"/>
    <property type="match status" value="1"/>
</dbReference>
<dbReference type="HOGENOM" id="CLU_051096_3_1_10"/>
<dbReference type="GO" id="GO:0005737">
    <property type="term" value="C:cytoplasm"/>
    <property type="evidence" value="ECO:0007669"/>
    <property type="project" value="TreeGrafter"/>
</dbReference>